<evidence type="ECO:0000313" key="2">
    <source>
        <dbReference type="EMBL" id="MCP2730159.1"/>
    </source>
</evidence>
<gene>
    <name evidence="2" type="ORF">NJ959_17140</name>
</gene>
<accession>A0AAE3GTC6</accession>
<proteinExistence type="predicted"/>
<evidence type="ECO:0000256" key="1">
    <source>
        <dbReference type="SAM" id="MobiDB-lite"/>
    </source>
</evidence>
<reference evidence="2" key="1">
    <citation type="submission" date="2022-06" db="EMBL/GenBank/DDBJ databases">
        <title>New cyanobacteria of genus Symplocastrum in benthos of Lake Baikal.</title>
        <authorList>
            <person name="Sorokovikova E."/>
            <person name="Tikhonova I."/>
            <person name="Krasnopeev A."/>
            <person name="Evseev P."/>
            <person name="Gladkikh A."/>
            <person name="Belykh O."/>
        </authorList>
    </citation>
    <scope>NUCLEOTIDE SEQUENCE</scope>
    <source>
        <strain evidence="2">BBK-W-15</strain>
    </source>
</reference>
<dbReference type="Proteomes" id="UP001204953">
    <property type="component" value="Unassembled WGS sequence"/>
</dbReference>
<dbReference type="EMBL" id="JAMZMM010000173">
    <property type="protein sequence ID" value="MCP2730159.1"/>
    <property type="molecule type" value="Genomic_DNA"/>
</dbReference>
<feature type="compositionally biased region" description="Polar residues" evidence="1">
    <location>
        <begin position="99"/>
        <end position="112"/>
    </location>
</feature>
<dbReference type="AlphaFoldDB" id="A0AAE3GTC6"/>
<protein>
    <submittedName>
        <fullName evidence="2">Uncharacterized protein</fullName>
    </submittedName>
</protein>
<keyword evidence="3" id="KW-1185">Reference proteome</keyword>
<organism evidence="2 3">
    <name type="scientific">Limnofasciculus baicalensis BBK-W-15</name>
    <dbReference type="NCBI Taxonomy" id="2699891"/>
    <lineage>
        <taxon>Bacteria</taxon>
        <taxon>Bacillati</taxon>
        <taxon>Cyanobacteriota</taxon>
        <taxon>Cyanophyceae</taxon>
        <taxon>Coleofasciculales</taxon>
        <taxon>Coleofasciculaceae</taxon>
        <taxon>Limnofasciculus</taxon>
        <taxon>Limnofasciculus baicalensis</taxon>
    </lineage>
</organism>
<feature type="compositionally biased region" description="Basic and acidic residues" evidence="1">
    <location>
        <begin position="121"/>
        <end position="132"/>
    </location>
</feature>
<sequence>MGFLSNLFGLKTQYVDEEIDEAKLAGEDEKGTGFFLTPDDAKTLGNIEYMRRPTSVKKTFANSEEEQIVATSAFGQKITVANGNLPTPQPEVISEVKPPTQNEENGKVSNQRRSADTSMDMFRKMASEIKKS</sequence>
<dbReference type="RefSeq" id="WP_254012923.1">
    <property type="nucleotide sequence ID" value="NZ_JAMZMM010000173.1"/>
</dbReference>
<feature type="region of interest" description="Disordered" evidence="1">
    <location>
        <begin position="83"/>
        <end position="132"/>
    </location>
</feature>
<comment type="caution">
    <text evidence="2">The sequence shown here is derived from an EMBL/GenBank/DDBJ whole genome shotgun (WGS) entry which is preliminary data.</text>
</comment>
<name>A0AAE3GTC6_9CYAN</name>
<evidence type="ECO:0000313" key="3">
    <source>
        <dbReference type="Proteomes" id="UP001204953"/>
    </source>
</evidence>